<organism evidence="4 5">
    <name type="scientific">Pseudonocardia humida</name>
    <dbReference type="NCBI Taxonomy" id="2800819"/>
    <lineage>
        <taxon>Bacteria</taxon>
        <taxon>Bacillati</taxon>
        <taxon>Actinomycetota</taxon>
        <taxon>Actinomycetes</taxon>
        <taxon>Pseudonocardiales</taxon>
        <taxon>Pseudonocardiaceae</taxon>
        <taxon>Pseudonocardia</taxon>
    </lineage>
</organism>
<dbReference type="InterPro" id="IPR036890">
    <property type="entry name" value="HATPase_C_sf"/>
</dbReference>
<dbReference type="Gene3D" id="3.30.450.20">
    <property type="entry name" value="PAS domain"/>
    <property type="match status" value="1"/>
</dbReference>
<protein>
    <submittedName>
        <fullName evidence="4">ATP-binding protein</fullName>
    </submittedName>
</protein>
<keyword evidence="5" id="KW-1185">Reference proteome</keyword>
<dbReference type="RefSeq" id="WP_252435606.1">
    <property type="nucleotide sequence ID" value="NZ_JAGSOV010000009.1"/>
</dbReference>
<dbReference type="InterPro" id="IPR036513">
    <property type="entry name" value="STAS_dom_sf"/>
</dbReference>
<dbReference type="Gene3D" id="3.60.40.10">
    <property type="entry name" value="PPM-type phosphatase domain"/>
    <property type="match status" value="1"/>
</dbReference>
<dbReference type="PROSITE" id="PS50801">
    <property type="entry name" value="STAS"/>
    <property type="match status" value="1"/>
</dbReference>
<feature type="region of interest" description="Disordered" evidence="2">
    <location>
        <begin position="123"/>
        <end position="153"/>
    </location>
</feature>
<evidence type="ECO:0000313" key="5">
    <source>
        <dbReference type="Proteomes" id="UP001165283"/>
    </source>
</evidence>
<dbReference type="Pfam" id="PF08448">
    <property type="entry name" value="PAS_4"/>
    <property type="match status" value="1"/>
</dbReference>
<evidence type="ECO:0000259" key="3">
    <source>
        <dbReference type="PROSITE" id="PS50801"/>
    </source>
</evidence>
<dbReference type="SUPFAM" id="SSF52091">
    <property type="entry name" value="SpoIIaa-like"/>
    <property type="match status" value="1"/>
</dbReference>
<dbReference type="InterPro" id="IPR002645">
    <property type="entry name" value="STAS_dom"/>
</dbReference>
<dbReference type="SMART" id="SM00331">
    <property type="entry name" value="PP2C_SIG"/>
    <property type="match status" value="1"/>
</dbReference>
<dbReference type="CDD" id="cd07043">
    <property type="entry name" value="STAS_anti-anti-sigma_factors"/>
    <property type="match status" value="1"/>
</dbReference>
<comment type="caution">
    <text evidence="4">The sequence shown here is derived from an EMBL/GenBank/DDBJ whole genome shotgun (WGS) entry which is preliminary data.</text>
</comment>
<dbReference type="GO" id="GO:0005524">
    <property type="term" value="F:ATP binding"/>
    <property type="evidence" value="ECO:0007669"/>
    <property type="project" value="UniProtKB-KW"/>
</dbReference>
<dbReference type="InterPro" id="IPR013656">
    <property type="entry name" value="PAS_4"/>
</dbReference>
<reference evidence="4" key="1">
    <citation type="submission" date="2021-04" db="EMBL/GenBank/DDBJ databases">
        <title>Pseudonocardia sp. nov., isolated from sandy soil of mangrove forest.</title>
        <authorList>
            <person name="Zan Z."/>
            <person name="Huang R."/>
            <person name="Liu W."/>
        </authorList>
    </citation>
    <scope>NUCLEOTIDE SEQUENCE</scope>
    <source>
        <strain evidence="4">S2-4</strain>
    </source>
</reference>
<proteinExistence type="predicted"/>
<gene>
    <name evidence="4" type="ORF">KDL28_02885</name>
</gene>
<sequence length="640" mass="65729">MPGNGGCATGVAAAAFDALPEPVWELRGDDLRVVTANRAARTMAPEGVTVSGSCFDSLGAGLDDPDLLTALRHVLRTGEPARDLHWVRPATARAGPTRYRVDADQVRAVDGTVRGVLARARETGSPRSRLRVLDGGHSAGATAPAAPRPPAHMPDRVPVMRGVRMAAHHIEAPAAVRSGEWFDVIALPGGRVALAVGTVGRQEPAVEATAAGALRAVLADCLLGGGGVADAIDRLDAAATRTPALHGATVALALMDTDDGAIEHARCGHLPVVLRGPGATGSREGLPDDGAGGPLGVGAPRPTVRRDVLQPGGLLLLHTGRPHGDSTPVTEWLGSLARGAGELWPPAVRRDARELGDPADSPAAVDVFAARLLDRVGGANAAPGLTLLAVTRPVRESADFRVEVPAVATELAPLRAALTGWLEELGTTAETVTAVPLVVSELASNTIEHAYRPDRPGRVSVSAAVDGPAGLLVTVADDGNWAGGRLRPGYGLAVARELSDTMRVDTDTDSGTRVEVSFAISRPTVVHPSGPRARLRPAVSGAFEVVERPDEPPVVRVHGPLDLSVVDELRSTLLHASGGGARAVVLDVTATTGIAGAGVRLLYELGRFADPPLRVLAPAGSAAHGVLTVAGLGHLLVERG</sequence>
<dbReference type="InterPro" id="IPR001932">
    <property type="entry name" value="PPM-type_phosphatase-like_dom"/>
</dbReference>
<dbReference type="PANTHER" id="PTHR43156:SF2">
    <property type="entry name" value="STAGE II SPORULATION PROTEIN E"/>
    <property type="match status" value="1"/>
</dbReference>
<evidence type="ECO:0000313" key="4">
    <source>
        <dbReference type="EMBL" id="MCO1653994.1"/>
    </source>
</evidence>
<keyword evidence="1" id="KW-0378">Hydrolase</keyword>
<dbReference type="InterPro" id="IPR036457">
    <property type="entry name" value="PPM-type-like_dom_sf"/>
</dbReference>
<name>A0ABT0ZTF5_9PSEU</name>
<evidence type="ECO:0000256" key="2">
    <source>
        <dbReference type="SAM" id="MobiDB-lite"/>
    </source>
</evidence>
<dbReference type="CDD" id="cd16936">
    <property type="entry name" value="HATPase_RsbW-like"/>
    <property type="match status" value="1"/>
</dbReference>
<dbReference type="InterPro" id="IPR052016">
    <property type="entry name" value="Bact_Sigma-Reg"/>
</dbReference>
<dbReference type="Gene3D" id="3.30.565.10">
    <property type="entry name" value="Histidine kinase-like ATPase, C-terminal domain"/>
    <property type="match status" value="1"/>
</dbReference>
<dbReference type="Proteomes" id="UP001165283">
    <property type="component" value="Unassembled WGS sequence"/>
</dbReference>
<dbReference type="Pfam" id="PF13581">
    <property type="entry name" value="HATPase_c_2"/>
    <property type="match status" value="1"/>
</dbReference>
<dbReference type="EMBL" id="JAGSOV010000009">
    <property type="protein sequence ID" value="MCO1653994.1"/>
    <property type="molecule type" value="Genomic_DNA"/>
</dbReference>
<dbReference type="SUPFAM" id="SSF55874">
    <property type="entry name" value="ATPase domain of HSP90 chaperone/DNA topoisomerase II/histidine kinase"/>
    <property type="match status" value="1"/>
</dbReference>
<feature type="region of interest" description="Disordered" evidence="2">
    <location>
        <begin position="278"/>
        <end position="302"/>
    </location>
</feature>
<dbReference type="PANTHER" id="PTHR43156">
    <property type="entry name" value="STAGE II SPORULATION PROTEIN E-RELATED"/>
    <property type="match status" value="1"/>
</dbReference>
<dbReference type="Gene3D" id="3.30.750.24">
    <property type="entry name" value="STAS domain"/>
    <property type="match status" value="1"/>
</dbReference>
<evidence type="ECO:0000256" key="1">
    <source>
        <dbReference type="ARBA" id="ARBA00022801"/>
    </source>
</evidence>
<dbReference type="Pfam" id="PF07228">
    <property type="entry name" value="SpoIIE"/>
    <property type="match status" value="1"/>
</dbReference>
<dbReference type="InterPro" id="IPR003594">
    <property type="entry name" value="HATPase_dom"/>
</dbReference>
<dbReference type="Pfam" id="PF01740">
    <property type="entry name" value="STAS"/>
    <property type="match status" value="1"/>
</dbReference>
<keyword evidence="4" id="KW-0547">Nucleotide-binding</keyword>
<keyword evidence="4" id="KW-0067">ATP-binding</keyword>
<feature type="domain" description="STAS" evidence="3">
    <location>
        <begin position="554"/>
        <end position="605"/>
    </location>
</feature>
<accession>A0ABT0ZTF5</accession>